<comment type="caution">
    <text evidence="1">The sequence shown here is derived from an EMBL/GenBank/DDBJ whole genome shotgun (WGS) entry which is preliminary data.</text>
</comment>
<accession>A0A0F9K243</accession>
<sequence>MEFINNDGGRAAAGFQGTTGDCVIRSIVIALELPYQQVYDEMNGLIKSHRKTKIQKSSSSRGGVNKKFYRNFLESRGWKWIACMKIGTGCKVHLKAEELPKGRIIARVSKHLCAVIDGVINDTHDCSRNETRCVYGYFIKA</sequence>
<proteinExistence type="predicted"/>
<reference evidence="1" key="1">
    <citation type="journal article" date="2015" name="Nature">
        <title>Complex archaea that bridge the gap between prokaryotes and eukaryotes.</title>
        <authorList>
            <person name="Spang A."/>
            <person name="Saw J.H."/>
            <person name="Jorgensen S.L."/>
            <person name="Zaremba-Niedzwiedzka K."/>
            <person name="Martijn J."/>
            <person name="Lind A.E."/>
            <person name="van Eijk R."/>
            <person name="Schleper C."/>
            <person name="Guy L."/>
            <person name="Ettema T.J."/>
        </authorList>
    </citation>
    <scope>NUCLEOTIDE SEQUENCE</scope>
</reference>
<organism evidence="1">
    <name type="scientific">marine sediment metagenome</name>
    <dbReference type="NCBI Taxonomy" id="412755"/>
    <lineage>
        <taxon>unclassified sequences</taxon>
        <taxon>metagenomes</taxon>
        <taxon>ecological metagenomes</taxon>
    </lineage>
</organism>
<gene>
    <name evidence="1" type="ORF">LCGC14_1383880</name>
</gene>
<evidence type="ECO:0000313" key="1">
    <source>
        <dbReference type="EMBL" id="KKM76073.1"/>
    </source>
</evidence>
<name>A0A0F9K243_9ZZZZ</name>
<dbReference type="AlphaFoldDB" id="A0A0F9K243"/>
<protein>
    <submittedName>
        <fullName evidence="1">Uncharacterized protein</fullName>
    </submittedName>
</protein>
<dbReference type="EMBL" id="LAZR01008869">
    <property type="protein sequence ID" value="KKM76073.1"/>
    <property type="molecule type" value="Genomic_DNA"/>
</dbReference>